<evidence type="ECO:0000313" key="2">
    <source>
        <dbReference type="EMBL" id="CAJ0954481.1"/>
    </source>
</evidence>
<dbReference type="InterPro" id="IPR052850">
    <property type="entry name" value="NPAT_LisH"/>
</dbReference>
<reference evidence="2" key="1">
    <citation type="submission" date="2023-07" db="EMBL/GenBank/DDBJ databases">
        <authorList>
            <person name="Stuckert A."/>
        </authorList>
    </citation>
    <scope>NUCLEOTIDE SEQUENCE</scope>
</reference>
<proteinExistence type="predicted"/>
<organism evidence="2 3">
    <name type="scientific">Ranitomeya imitator</name>
    <name type="common">mimic poison frog</name>
    <dbReference type="NCBI Taxonomy" id="111125"/>
    <lineage>
        <taxon>Eukaryota</taxon>
        <taxon>Metazoa</taxon>
        <taxon>Chordata</taxon>
        <taxon>Craniata</taxon>
        <taxon>Vertebrata</taxon>
        <taxon>Euteleostomi</taxon>
        <taxon>Amphibia</taxon>
        <taxon>Batrachia</taxon>
        <taxon>Anura</taxon>
        <taxon>Neobatrachia</taxon>
        <taxon>Hyloidea</taxon>
        <taxon>Dendrobatidae</taxon>
        <taxon>Dendrobatinae</taxon>
        <taxon>Ranitomeya</taxon>
    </lineage>
</organism>
<gene>
    <name evidence="2" type="ORF">RIMI_LOCUS14741129</name>
</gene>
<feature type="region of interest" description="Disordered" evidence="1">
    <location>
        <begin position="87"/>
        <end position="113"/>
    </location>
</feature>
<name>A0ABN9M2X7_9NEOB</name>
<dbReference type="EMBL" id="CAUEEQ010038523">
    <property type="protein sequence ID" value="CAJ0954481.1"/>
    <property type="molecule type" value="Genomic_DNA"/>
</dbReference>
<accession>A0ABN9M2X7</accession>
<sequence length="222" mass="24456">MAILEAYRVKNRVPPPGIKVHSTRAVGASWAVHHRASALQLCKAATWSSIHTFAKFYKIRNYASADASLGRRILQVAVWQQHTPMVPVSPNGGSKKQILRESAAQSSKHTDGTIAEQDASIDEILGLQGGEIHMSEEAIHDILTQTELDPDFQELYDLFACVSSKAPKVSPRDSSASNNDPKAVSEKGKKNKMLWKDCWTWIAVSLFLHSLGTTNHIGVEML</sequence>
<evidence type="ECO:0000313" key="3">
    <source>
        <dbReference type="Proteomes" id="UP001176940"/>
    </source>
</evidence>
<dbReference type="Proteomes" id="UP001176940">
    <property type="component" value="Unassembled WGS sequence"/>
</dbReference>
<comment type="caution">
    <text evidence="2">The sequence shown here is derived from an EMBL/GenBank/DDBJ whole genome shotgun (WGS) entry which is preliminary data.</text>
</comment>
<dbReference type="PANTHER" id="PTHR15087">
    <property type="entry name" value="PROTEIN NPAT"/>
    <property type="match status" value="1"/>
</dbReference>
<dbReference type="PANTHER" id="PTHR15087:SF14">
    <property type="entry name" value="PROTEIN NPAT"/>
    <property type="match status" value="1"/>
</dbReference>
<evidence type="ECO:0000256" key="1">
    <source>
        <dbReference type="SAM" id="MobiDB-lite"/>
    </source>
</evidence>
<protein>
    <submittedName>
        <fullName evidence="2">Uncharacterized protein</fullName>
    </submittedName>
</protein>
<keyword evidence="3" id="KW-1185">Reference proteome</keyword>
<feature type="region of interest" description="Disordered" evidence="1">
    <location>
        <begin position="167"/>
        <end position="187"/>
    </location>
</feature>